<reference evidence="1 2" key="1">
    <citation type="journal article" date="2021" name="Nat. Commun.">
        <title>Genetic determinants of endophytism in the Arabidopsis root mycobiome.</title>
        <authorList>
            <person name="Mesny F."/>
            <person name="Miyauchi S."/>
            <person name="Thiergart T."/>
            <person name="Pickel B."/>
            <person name="Atanasova L."/>
            <person name="Karlsson M."/>
            <person name="Huettel B."/>
            <person name="Barry K.W."/>
            <person name="Haridas S."/>
            <person name="Chen C."/>
            <person name="Bauer D."/>
            <person name="Andreopoulos W."/>
            <person name="Pangilinan J."/>
            <person name="LaButti K."/>
            <person name="Riley R."/>
            <person name="Lipzen A."/>
            <person name="Clum A."/>
            <person name="Drula E."/>
            <person name="Henrissat B."/>
            <person name="Kohler A."/>
            <person name="Grigoriev I.V."/>
            <person name="Martin F.M."/>
            <person name="Hacquard S."/>
        </authorList>
    </citation>
    <scope>NUCLEOTIDE SEQUENCE [LARGE SCALE GENOMIC DNA]</scope>
    <source>
        <strain evidence="1 2">MPI-SDFR-AT-0080</strain>
    </source>
</reference>
<proteinExistence type="predicted"/>
<sequence length="153" mass="17073">MSVKHPSVRLSCRPVKFKSDTSQSLRYISSECIAMPCFQHITSSVSHVHPKLLSRVQVTDYHGPVVWRPRIQCGRIENGIRVVRSGFGSSTQNEIWCVKEIIKPYLTTLEIGENKSKVVSSLPLGLLLRLTGLSSYSASVSFHEEDRTGNVTS</sequence>
<dbReference type="Proteomes" id="UP000774617">
    <property type="component" value="Unassembled WGS sequence"/>
</dbReference>
<organism evidence="1 2">
    <name type="scientific">Macrophomina phaseolina</name>
    <dbReference type="NCBI Taxonomy" id="35725"/>
    <lineage>
        <taxon>Eukaryota</taxon>
        <taxon>Fungi</taxon>
        <taxon>Dikarya</taxon>
        <taxon>Ascomycota</taxon>
        <taxon>Pezizomycotina</taxon>
        <taxon>Dothideomycetes</taxon>
        <taxon>Dothideomycetes incertae sedis</taxon>
        <taxon>Botryosphaeriales</taxon>
        <taxon>Botryosphaeriaceae</taxon>
        <taxon>Macrophomina</taxon>
    </lineage>
</organism>
<comment type="caution">
    <text evidence="1">The sequence shown here is derived from an EMBL/GenBank/DDBJ whole genome shotgun (WGS) entry which is preliminary data.</text>
</comment>
<name>A0ABQ8G1W6_9PEZI</name>
<keyword evidence="2" id="KW-1185">Reference proteome</keyword>
<dbReference type="EMBL" id="JAGTJR010000026">
    <property type="protein sequence ID" value="KAH7042256.1"/>
    <property type="molecule type" value="Genomic_DNA"/>
</dbReference>
<evidence type="ECO:0000313" key="1">
    <source>
        <dbReference type="EMBL" id="KAH7042256.1"/>
    </source>
</evidence>
<evidence type="ECO:0000313" key="2">
    <source>
        <dbReference type="Proteomes" id="UP000774617"/>
    </source>
</evidence>
<accession>A0ABQ8G1W6</accession>
<gene>
    <name evidence="1" type="ORF">B0J12DRAFT_674401</name>
</gene>
<protein>
    <submittedName>
        <fullName evidence="1">Uncharacterized protein</fullName>
    </submittedName>
</protein>